<name>A0AAU7PF56_9VIRU</name>
<protein>
    <submittedName>
        <fullName evidence="2">Uncharacterized protein</fullName>
    </submittedName>
</protein>
<feature type="region of interest" description="Disordered" evidence="1">
    <location>
        <begin position="194"/>
        <end position="220"/>
    </location>
</feature>
<evidence type="ECO:0000313" key="2">
    <source>
        <dbReference type="EMBL" id="XBS47604.1"/>
    </source>
</evidence>
<dbReference type="EMBL" id="PP856017">
    <property type="protein sequence ID" value="XBS47604.1"/>
    <property type="molecule type" value="Genomic_DNA"/>
</dbReference>
<gene>
    <name evidence="2" type="ORF">SURPRISE13_129</name>
</gene>
<proteinExistence type="predicted"/>
<accession>A0AAU7PF56</accession>
<reference evidence="2" key="1">
    <citation type="submission" date="2024-05" db="EMBL/GenBank/DDBJ databases">
        <title>Isolation and characterization of the novel Burkholderia jumbo bacteriophage Surprise13.</title>
        <authorList>
            <person name="Supina B.S.I."/>
            <person name="Dennis J."/>
        </authorList>
    </citation>
    <scope>NUCLEOTIDE SEQUENCE</scope>
</reference>
<evidence type="ECO:0000256" key="1">
    <source>
        <dbReference type="SAM" id="MobiDB-lite"/>
    </source>
</evidence>
<sequence>MEKTDYLDDEVFQEENSKIRPDQETIHKTAIEFVKVIETGVSNLREAIFGVLWLANNKKYLFRSLEDAIDRAHGNIVRNSKDVSYQNEFKQMFRKKVFYTTGAYAYRGGQFALYPEILSRIMMYQARYRSRKRFLNPDANPFLDDFPQSFWRKENTAESIYSNVLPDESHYDPADIIEWRGETVPELPPEPVEPMVKEEPAEPPLAPAESVVSKRQEEKNERRRKEHEFAILCFNALRYNDDSASQCLVEAIWYNADRGQQYIVQEAMKKSGAGKDFILALLEQYYLERFLAVGEHGPIIDKEIVVEVKGLLRSGVGANGVRLIRNPAA</sequence>
<organism evidence="2">
    <name type="scientific">Burkholderia phage vB_BgluM-SURPRISE13</name>
    <dbReference type="NCBI Taxonomy" id="3159457"/>
    <lineage>
        <taxon>Viruses</taxon>
    </lineage>
</organism>